<name>A0A9W8ALN6_9FUNG</name>
<evidence type="ECO:0000313" key="11">
    <source>
        <dbReference type="Proteomes" id="UP001150925"/>
    </source>
</evidence>
<evidence type="ECO:0000313" key="10">
    <source>
        <dbReference type="EMBL" id="KAJ1960890.1"/>
    </source>
</evidence>
<dbReference type="GO" id="GO:0019843">
    <property type="term" value="F:rRNA binding"/>
    <property type="evidence" value="ECO:0007669"/>
    <property type="project" value="TreeGrafter"/>
</dbReference>
<evidence type="ECO:0000256" key="8">
    <source>
        <dbReference type="SAM" id="MobiDB-lite"/>
    </source>
</evidence>
<dbReference type="PROSITE" id="PS50102">
    <property type="entry name" value="RRM"/>
    <property type="match status" value="2"/>
</dbReference>
<reference evidence="10" key="1">
    <citation type="submission" date="2022-07" db="EMBL/GenBank/DDBJ databases">
        <title>Phylogenomic reconstructions and comparative analyses of Kickxellomycotina fungi.</title>
        <authorList>
            <person name="Reynolds N.K."/>
            <person name="Stajich J.E."/>
            <person name="Barry K."/>
            <person name="Grigoriev I.V."/>
            <person name="Crous P."/>
            <person name="Smith M.E."/>
        </authorList>
    </citation>
    <scope>NUCLEOTIDE SEQUENCE</scope>
    <source>
        <strain evidence="10">RSA 1196</strain>
    </source>
</reference>
<dbReference type="Gene3D" id="3.30.70.330">
    <property type="match status" value="2"/>
</dbReference>
<evidence type="ECO:0000256" key="1">
    <source>
        <dbReference type="ARBA" id="ARBA00002475"/>
    </source>
</evidence>
<dbReference type="CDD" id="cd12395">
    <property type="entry name" value="RRM2_RBM34"/>
    <property type="match status" value="1"/>
</dbReference>
<dbReference type="InterPro" id="IPR000504">
    <property type="entry name" value="RRM_dom"/>
</dbReference>
<dbReference type="InterPro" id="IPR012677">
    <property type="entry name" value="Nucleotide-bd_a/b_plait_sf"/>
</dbReference>
<feature type="compositionally biased region" description="Polar residues" evidence="8">
    <location>
        <begin position="311"/>
        <end position="329"/>
    </location>
</feature>
<comment type="function">
    <text evidence="1">Involved in pre-25S rRNA processing.</text>
</comment>
<dbReference type="SUPFAM" id="SSF54928">
    <property type="entry name" value="RNA-binding domain, RBD"/>
    <property type="match status" value="2"/>
</dbReference>
<feature type="region of interest" description="Disordered" evidence="8">
    <location>
        <begin position="38"/>
        <end position="76"/>
    </location>
</feature>
<dbReference type="AlphaFoldDB" id="A0A9W8ALN6"/>
<evidence type="ECO:0000256" key="5">
    <source>
        <dbReference type="ARBA" id="ARBA00022884"/>
    </source>
</evidence>
<organism evidence="10 11">
    <name type="scientific">Dispira parvispora</name>
    <dbReference type="NCBI Taxonomy" id="1520584"/>
    <lineage>
        <taxon>Eukaryota</taxon>
        <taxon>Fungi</taxon>
        <taxon>Fungi incertae sedis</taxon>
        <taxon>Zoopagomycota</taxon>
        <taxon>Kickxellomycotina</taxon>
        <taxon>Dimargaritomycetes</taxon>
        <taxon>Dimargaritales</taxon>
        <taxon>Dimargaritaceae</taxon>
        <taxon>Dispira</taxon>
    </lineage>
</organism>
<feature type="region of interest" description="Disordered" evidence="8">
    <location>
        <begin position="309"/>
        <end position="352"/>
    </location>
</feature>
<feature type="domain" description="RRM" evidence="9">
    <location>
        <begin position="80"/>
        <end position="178"/>
    </location>
</feature>
<dbReference type="InterPro" id="IPR035979">
    <property type="entry name" value="RBD_domain_sf"/>
</dbReference>
<dbReference type="PANTHER" id="PTHR23236">
    <property type="entry name" value="EUKARYOTIC TRANSLATION INITIATION FACTOR 4B/4H"/>
    <property type="match status" value="1"/>
</dbReference>
<keyword evidence="6" id="KW-0539">Nucleus</keyword>
<proteinExistence type="inferred from homology"/>
<sequence>MTEYQPGQLGSILFSGATGTGNATGTLPQLDNLFATSVPSRPVETATPSDTKSNSIKTDAEPTKSSRVHKNKNDPSVQARTMFVGNVNVEVLKNKKCQKEFLRLFTPFGKIDNYRFRSVAVDSKKPRKFAIANGELHEERSVCNSYIVFIEPESVAAALSLNGTMFMEKHLRLDTLSQEKNYDTRRSVFVANIPFTIEEEKLWHHFETCGTVTNVRVVRDAKTGLGKGFGYVEFEDTAGKGLALRLHDSELEGRAIRVTPCMDSTKYSQQRQKERFDLMKQHATKKLVRKLKDKAETHKSAARQLAKVTNRLGQNYEGQRATKSQNPLRKTSKRSKYIAKKGKSGKPSRKRD</sequence>
<dbReference type="SMART" id="SM00360">
    <property type="entry name" value="RRM"/>
    <property type="match status" value="2"/>
</dbReference>
<gene>
    <name evidence="10" type="primary">NOP12</name>
    <name evidence="10" type="ORF">IWQ62_004057</name>
</gene>
<evidence type="ECO:0000256" key="4">
    <source>
        <dbReference type="ARBA" id="ARBA00015520"/>
    </source>
</evidence>
<feature type="domain" description="RRM" evidence="9">
    <location>
        <begin position="186"/>
        <end position="263"/>
    </location>
</feature>
<dbReference type="EMBL" id="JANBPY010001245">
    <property type="protein sequence ID" value="KAJ1960890.1"/>
    <property type="molecule type" value="Genomic_DNA"/>
</dbReference>
<keyword evidence="11" id="KW-1185">Reference proteome</keyword>
<evidence type="ECO:0000259" key="9">
    <source>
        <dbReference type="PROSITE" id="PS50102"/>
    </source>
</evidence>
<evidence type="ECO:0000256" key="2">
    <source>
        <dbReference type="ARBA" id="ARBA00004604"/>
    </source>
</evidence>
<dbReference type="PANTHER" id="PTHR23236:SF25">
    <property type="entry name" value="RNA-BINDING PROTEIN 34"/>
    <property type="match status" value="1"/>
</dbReference>
<comment type="similarity">
    <text evidence="3">Belongs to the RRM RBM34 family.</text>
</comment>
<feature type="compositionally biased region" description="Polar residues" evidence="8">
    <location>
        <begin position="46"/>
        <end position="57"/>
    </location>
</feature>
<dbReference type="GO" id="GO:0005730">
    <property type="term" value="C:nucleolus"/>
    <property type="evidence" value="ECO:0007669"/>
    <property type="project" value="UniProtKB-SubCell"/>
</dbReference>
<dbReference type="InterPro" id="IPR034221">
    <property type="entry name" value="RBM34_RRM2"/>
</dbReference>
<comment type="subcellular location">
    <subcellularLocation>
        <location evidence="2">Nucleus</location>
        <location evidence="2">Nucleolus</location>
    </subcellularLocation>
</comment>
<dbReference type="OrthoDB" id="442677at2759"/>
<evidence type="ECO:0000256" key="6">
    <source>
        <dbReference type="ARBA" id="ARBA00023242"/>
    </source>
</evidence>
<evidence type="ECO:0000256" key="7">
    <source>
        <dbReference type="PROSITE-ProRule" id="PRU00176"/>
    </source>
</evidence>
<feature type="compositionally biased region" description="Basic residues" evidence="8">
    <location>
        <begin position="330"/>
        <end position="352"/>
    </location>
</feature>
<dbReference type="GO" id="GO:0000463">
    <property type="term" value="P:maturation of LSU-rRNA from tricistronic rRNA transcript (SSU-rRNA, 5.8S rRNA, LSU-rRNA)"/>
    <property type="evidence" value="ECO:0007669"/>
    <property type="project" value="TreeGrafter"/>
</dbReference>
<comment type="caution">
    <text evidence="10">The sequence shown here is derived from an EMBL/GenBank/DDBJ whole genome shotgun (WGS) entry which is preliminary data.</text>
</comment>
<dbReference type="Proteomes" id="UP001150925">
    <property type="component" value="Unassembled WGS sequence"/>
</dbReference>
<protein>
    <recommendedName>
        <fullName evidence="4">Nucleolar protein 12</fullName>
    </recommendedName>
</protein>
<dbReference type="Pfam" id="PF00076">
    <property type="entry name" value="RRM_1"/>
    <property type="match status" value="1"/>
</dbReference>
<evidence type="ECO:0000256" key="3">
    <source>
        <dbReference type="ARBA" id="ARBA00007077"/>
    </source>
</evidence>
<keyword evidence="5 7" id="KW-0694">RNA-binding</keyword>
<accession>A0A9W8ALN6</accession>